<proteinExistence type="predicted"/>
<evidence type="ECO:0000313" key="3">
    <source>
        <dbReference type="Proteomes" id="UP000279089"/>
    </source>
</evidence>
<protein>
    <submittedName>
        <fullName evidence="2">Protein tyrosine phosphatase</fullName>
    </submittedName>
</protein>
<name>A0A3N4MDA4_9BACT</name>
<dbReference type="Gene3D" id="3.90.190.10">
    <property type="entry name" value="Protein tyrosine phosphatase superfamily"/>
    <property type="match status" value="1"/>
</dbReference>
<accession>A0A3N4MDA4</accession>
<dbReference type="PROSITE" id="PS50056">
    <property type="entry name" value="TYR_PHOSPHATASE_2"/>
    <property type="match status" value="1"/>
</dbReference>
<reference evidence="3" key="1">
    <citation type="submission" date="2018-11" db="EMBL/GenBank/DDBJ databases">
        <title>Chitinophaga lutea sp.nov., isolate from arsenic contaminated soil.</title>
        <authorList>
            <person name="Zong Y."/>
        </authorList>
    </citation>
    <scope>NUCLEOTIDE SEQUENCE [LARGE SCALE GENOMIC DNA]</scope>
    <source>
        <strain evidence="3">YLT18</strain>
    </source>
</reference>
<dbReference type="OrthoDB" id="9806482at2"/>
<sequence>MAVKIYWLHKFDNSAQVGIMARPRGNEWLEEEILSLKKQHVHVVLSLLEKDEIHELGLRRQPELCLKHNIRYLSFPIPDRDVPSRDKRFFDIIAEAEREIAEGRSIVIHCRMGIGRSSIVAGSLLLKAGFGPGDIFAHISKMRGLRVPDTEEQVKWLI</sequence>
<keyword evidence="3" id="KW-1185">Reference proteome</keyword>
<dbReference type="InterPro" id="IPR016130">
    <property type="entry name" value="Tyr_Pase_AS"/>
</dbReference>
<dbReference type="Pfam" id="PF22785">
    <property type="entry name" value="Tc-R-P"/>
    <property type="match status" value="1"/>
</dbReference>
<dbReference type="SUPFAM" id="SSF52799">
    <property type="entry name" value="(Phosphotyrosine protein) phosphatases II"/>
    <property type="match status" value="1"/>
</dbReference>
<feature type="domain" description="Tyrosine specific protein phosphatases" evidence="1">
    <location>
        <begin position="87"/>
        <end position="154"/>
    </location>
</feature>
<evidence type="ECO:0000259" key="1">
    <source>
        <dbReference type="PROSITE" id="PS50056"/>
    </source>
</evidence>
<dbReference type="RefSeq" id="WP_120515696.1">
    <property type="nucleotide sequence ID" value="NZ_QXZY01000004.1"/>
</dbReference>
<evidence type="ECO:0000313" key="2">
    <source>
        <dbReference type="EMBL" id="RPD39557.1"/>
    </source>
</evidence>
<dbReference type="InterPro" id="IPR000387">
    <property type="entry name" value="Tyr_Pase_dom"/>
</dbReference>
<gene>
    <name evidence="2" type="ORF">EG028_18025</name>
</gene>
<organism evidence="2 3">
    <name type="scientific">Chitinophaga barathri</name>
    <dbReference type="NCBI Taxonomy" id="1647451"/>
    <lineage>
        <taxon>Bacteria</taxon>
        <taxon>Pseudomonadati</taxon>
        <taxon>Bacteroidota</taxon>
        <taxon>Chitinophagia</taxon>
        <taxon>Chitinophagales</taxon>
        <taxon>Chitinophagaceae</taxon>
        <taxon>Chitinophaga</taxon>
    </lineage>
</organism>
<dbReference type="InterPro" id="IPR029021">
    <property type="entry name" value="Prot-tyrosine_phosphatase-like"/>
</dbReference>
<comment type="caution">
    <text evidence="2">The sequence shown here is derived from an EMBL/GenBank/DDBJ whole genome shotgun (WGS) entry which is preliminary data.</text>
</comment>
<dbReference type="PROSITE" id="PS00383">
    <property type="entry name" value="TYR_PHOSPHATASE_1"/>
    <property type="match status" value="1"/>
</dbReference>
<dbReference type="AlphaFoldDB" id="A0A3N4MDA4"/>
<dbReference type="Proteomes" id="UP000279089">
    <property type="component" value="Unassembled WGS sequence"/>
</dbReference>
<dbReference type="EMBL" id="RMBX01000010">
    <property type="protein sequence ID" value="RPD39557.1"/>
    <property type="molecule type" value="Genomic_DNA"/>
</dbReference>